<dbReference type="InterPro" id="IPR013083">
    <property type="entry name" value="Znf_RING/FYVE/PHD"/>
</dbReference>
<dbReference type="AlphaFoldDB" id="A0A9P7JTC9"/>
<sequence length="366" mass="40633">MTGNGQVVLRSYQNGVSSIPNVPLTSTFPYRSANGAACFVCEVDGEVRGTLPKRYRCLRCPAVAFEELGPKLIEHMGGHILFDQNLRDKHNVCGLCLSIGLCEIRLARGAGGSEVVDISRSHCPNLFKIKLKNARKSTKHSPCTNTPLHCPYCDSNAAPVWKYSLSRHIDILHPSANKARFEELWRVDDEESTQISTKFKMKARKRKQMTATSMLRISEEHSSRVALRQQQTTDHYTTESVADSESAQTSLAQSSSAILLGKRLRGLSDASDSQDVPSAPKPRLTIKIRPSAARLSSVQVKNRVIPDSDADTQPDDPLQDEFCWCRGPESGEMFHFECVGLLDAPEADWFCSDMCRSNTSSQKKTK</sequence>
<evidence type="ECO:0000313" key="3">
    <source>
        <dbReference type="Proteomes" id="UP000823399"/>
    </source>
</evidence>
<name>A0A9P7JTC9_9AGAM</name>
<dbReference type="OrthoDB" id="436852at2759"/>
<keyword evidence="3" id="KW-1185">Reference proteome</keyword>
<gene>
    <name evidence="2" type="ORF">F5147DRAFT_761317</name>
</gene>
<dbReference type="Gene3D" id="3.30.40.10">
    <property type="entry name" value="Zinc/RING finger domain, C3HC4 (zinc finger)"/>
    <property type="match status" value="1"/>
</dbReference>
<dbReference type="RefSeq" id="XP_041292016.1">
    <property type="nucleotide sequence ID" value="XM_041440525.1"/>
</dbReference>
<accession>A0A9P7JTC9</accession>
<protein>
    <submittedName>
        <fullName evidence="2">Uncharacterized protein</fullName>
    </submittedName>
</protein>
<dbReference type="EMBL" id="JABBWM010000032">
    <property type="protein sequence ID" value="KAG2107138.1"/>
    <property type="molecule type" value="Genomic_DNA"/>
</dbReference>
<evidence type="ECO:0000256" key="1">
    <source>
        <dbReference type="SAM" id="MobiDB-lite"/>
    </source>
</evidence>
<comment type="caution">
    <text evidence="2">The sequence shown here is derived from an EMBL/GenBank/DDBJ whole genome shotgun (WGS) entry which is preliminary data.</text>
</comment>
<reference evidence="2" key="1">
    <citation type="journal article" date="2020" name="New Phytol.">
        <title>Comparative genomics reveals dynamic genome evolution in host specialist ectomycorrhizal fungi.</title>
        <authorList>
            <person name="Lofgren L.A."/>
            <person name="Nguyen N.H."/>
            <person name="Vilgalys R."/>
            <person name="Ruytinx J."/>
            <person name="Liao H.L."/>
            <person name="Branco S."/>
            <person name="Kuo A."/>
            <person name="LaButti K."/>
            <person name="Lipzen A."/>
            <person name="Andreopoulos W."/>
            <person name="Pangilinan J."/>
            <person name="Riley R."/>
            <person name="Hundley H."/>
            <person name="Na H."/>
            <person name="Barry K."/>
            <person name="Grigoriev I.V."/>
            <person name="Stajich J.E."/>
            <person name="Kennedy P.G."/>
        </authorList>
    </citation>
    <scope>NUCLEOTIDE SEQUENCE</scope>
    <source>
        <strain evidence="2">FC423</strain>
    </source>
</reference>
<proteinExistence type="predicted"/>
<dbReference type="GeneID" id="64702784"/>
<dbReference type="Proteomes" id="UP000823399">
    <property type="component" value="Unassembled WGS sequence"/>
</dbReference>
<evidence type="ECO:0000313" key="2">
    <source>
        <dbReference type="EMBL" id="KAG2107138.1"/>
    </source>
</evidence>
<dbReference type="InterPro" id="IPR011011">
    <property type="entry name" value="Znf_FYVE_PHD"/>
</dbReference>
<dbReference type="SUPFAM" id="SSF57903">
    <property type="entry name" value="FYVE/PHD zinc finger"/>
    <property type="match status" value="1"/>
</dbReference>
<feature type="region of interest" description="Disordered" evidence="1">
    <location>
        <begin position="213"/>
        <end position="249"/>
    </location>
</feature>
<organism evidence="2 3">
    <name type="scientific">Suillus discolor</name>
    <dbReference type="NCBI Taxonomy" id="1912936"/>
    <lineage>
        <taxon>Eukaryota</taxon>
        <taxon>Fungi</taxon>
        <taxon>Dikarya</taxon>
        <taxon>Basidiomycota</taxon>
        <taxon>Agaricomycotina</taxon>
        <taxon>Agaricomycetes</taxon>
        <taxon>Agaricomycetidae</taxon>
        <taxon>Boletales</taxon>
        <taxon>Suillineae</taxon>
        <taxon>Suillaceae</taxon>
        <taxon>Suillus</taxon>
    </lineage>
</organism>
<feature type="compositionally biased region" description="Polar residues" evidence="1">
    <location>
        <begin position="228"/>
        <end position="243"/>
    </location>
</feature>